<keyword evidence="1" id="KW-0472">Membrane</keyword>
<keyword evidence="3" id="KW-1185">Reference proteome</keyword>
<feature type="transmembrane region" description="Helical" evidence="1">
    <location>
        <begin position="155"/>
        <end position="180"/>
    </location>
</feature>
<feature type="transmembrane region" description="Helical" evidence="1">
    <location>
        <begin position="186"/>
        <end position="204"/>
    </location>
</feature>
<dbReference type="RefSeq" id="WP_264797532.1">
    <property type="nucleotide sequence ID" value="NZ_BRVS01000034.1"/>
</dbReference>
<organism evidence="2 3">
    <name type="scientific">Arthrobacter mangrovi</name>
    <dbReference type="NCBI Taxonomy" id="2966350"/>
    <lineage>
        <taxon>Bacteria</taxon>
        <taxon>Bacillati</taxon>
        <taxon>Actinomycetota</taxon>
        <taxon>Actinomycetes</taxon>
        <taxon>Micrococcales</taxon>
        <taxon>Micrococcaceae</taxon>
        <taxon>Arthrobacter</taxon>
    </lineage>
</organism>
<gene>
    <name evidence="2" type="ORF">AHIS1636_38830</name>
</gene>
<feature type="transmembrane region" description="Helical" evidence="1">
    <location>
        <begin position="101"/>
        <end position="134"/>
    </location>
</feature>
<protein>
    <recommendedName>
        <fullName evidence="4">ZIP family zinc transporter</fullName>
    </recommendedName>
</protein>
<sequence length="239" mass="23582">MLEALGWGLLAGSSFLLGGLVALRWNVGNSVFLGALTALGAGALLSAVSYKLIAEAGRMAGGSGYVGAGLLGGAVAAAVVTSGKLRGGRLSGPPRHDPSFWIVGLSVIAEAIIITGGLLGSTGLSAAVLAAVFLCGFPESMADTGPLRAAGHTRAQIIGGWLAMMLLCGVATAAFTGLLAPAPEELVAFVLAFAGGGILTYVIVHMIPEAIKDAGAVTGITAAVGFGLSFSLIEILGAH</sequence>
<feature type="transmembrane region" description="Helical" evidence="1">
    <location>
        <begin position="31"/>
        <end position="50"/>
    </location>
</feature>
<evidence type="ECO:0008006" key="4">
    <source>
        <dbReference type="Google" id="ProtNLM"/>
    </source>
</evidence>
<name>A0ABQ5MZP9_9MICC</name>
<evidence type="ECO:0000313" key="2">
    <source>
        <dbReference type="EMBL" id="GLB69438.1"/>
    </source>
</evidence>
<feature type="transmembrane region" description="Helical" evidence="1">
    <location>
        <begin position="62"/>
        <end position="81"/>
    </location>
</feature>
<feature type="transmembrane region" description="Helical" evidence="1">
    <location>
        <begin position="7"/>
        <end position="25"/>
    </location>
</feature>
<evidence type="ECO:0000313" key="3">
    <source>
        <dbReference type="Proteomes" id="UP001209654"/>
    </source>
</evidence>
<evidence type="ECO:0000256" key="1">
    <source>
        <dbReference type="SAM" id="Phobius"/>
    </source>
</evidence>
<reference evidence="2 3" key="1">
    <citation type="journal article" date="2023" name="Int. J. Syst. Evol. Microbiol.">
        <title>Arthrobacter mangrovi sp. nov., an actinobacterium isolated from the rhizosphere of a mangrove.</title>
        <authorList>
            <person name="Hamada M."/>
            <person name="Saitou S."/>
            <person name="Enomoto N."/>
            <person name="Nanri K."/>
            <person name="Hidaka K."/>
            <person name="Miura T."/>
            <person name="Tamura T."/>
        </authorList>
    </citation>
    <scope>NUCLEOTIDE SEQUENCE [LARGE SCALE GENOMIC DNA]</scope>
    <source>
        <strain evidence="2 3">NBRC 112813</strain>
    </source>
</reference>
<accession>A0ABQ5MZP9</accession>
<dbReference type="EMBL" id="BRVS01000034">
    <property type="protein sequence ID" value="GLB69438.1"/>
    <property type="molecule type" value="Genomic_DNA"/>
</dbReference>
<dbReference type="Proteomes" id="UP001209654">
    <property type="component" value="Unassembled WGS sequence"/>
</dbReference>
<comment type="caution">
    <text evidence="2">The sequence shown here is derived from an EMBL/GenBank/DDBJ whole genome shotgun (WGS) entry which is preliminary data.</text>
</comment>
<keyword evidence="1" id="KW-0812">Transmembrane</keyword>
<proteinExistence type="predicted"/>
<keyword evidence="1" id="KW-1133">Transmembrane helix</keyword>
<feature type="transmembrane region" description="Helical" evidence="1">
    <location>
        <begin position="216"/>
        <end position="238"/>
    </location>
</feature>